<name>A0AAD7J9L3_9AGAR</name>
<reference evidence="2" key="1">
    <citation type="submission" date="2023-03" db="EMBL/GenBank/DDBJ databases">
        <title>Massive genome expansion in bonnet fungi (Mycena s.s.) driven by repeated elements and novel gene families across ecological guilds.</title>
        <authorList>
            <consortium name="Lawrence Berkeley National Laboratory"/>
            <person name="Harder C.B."/>
            <person name="Miyauchi S."/>
            <person name="Viragh M."/>
            <person name="Kuo A."/>
            <person name="Thoen E."/>
            <person name="Andreopoulos B."/>
            <person name="Lu D."/>
            <person name="Skrede I."/>
            <person name="Drula E."/>
            <person name="Henrissat B."/>
            <person name="Morin E."/>
            <person name="Kohler A."/>
            <person name="Barry K."/>
            <person name="LaButti K."/>
            <person name="Morin E."/>
            <person name="Salamov A."/>
            <person name="Lipzen A."/>
            <person name="Mereny Z."/>
            <person name="Hegedus B."/>
            <person name="Baldrian P."/>
            <person name="Stursova M."/>
            <person name="Weitz H."/>
            <person name="Taylor A."/>
            <person name="Grigoriev I.V."/>
            <person name="Nagy L.G."/>
            <person name="Martin F."/>
            <person name="Kauserud H."/>
        </authorList>
    </citation>
    <scope>NUCLEOTIDE SEQUENCE</scope>
    <source>
        <strain evidence="2">CBHHK188m</strain>
    </source>
</reference>
<dbReference type="EMBL" id="JARJLG010000051">
    <property type="protein sequence ID" value="KAJ7759791.1"/>
    <property type="molecule type" value="Genomic_DNA"/>
</dbReference>
<gene>
    <name evidence="2" type="ORF">DFH07DRAFT_772122</name>
</gene>
<sequence length="421" mass="45260">MQYTHSLGLYRAFSRDPNSNTNSSVVAPRNSASRQPRAEVHELDVRSPAEQCGHCNIESPHCLRHHSRLPRAAPPPTTAAPTVEMAPAQDEAERWASEGEQAGARQQGEQGGAAAVDRIWKSELSRQLPRHMAHADGSGANPRLKTGINMVGALELMRFTVLEGECWNMQCELVVEGIIPSLLPTRGASFPLMPSFLATAPGWVILGRFGHTAFSTTSLENLPALSPVFSGAHVAFIRPSPPASRHHSSRDSVSTFTLCMCFGRPLDLSIALDADDSPLVHSIDALIRSLKHNMALLRATSSIYTQGIHTGDCAAVIAIGTRLVLVCLEHLNTPQLKASPYHDLVCSLTASAPCLCCLCFRSSADASGLFYAMGRNVFTTTMDMRKNFAASGKGRCLTKLPTNLIGPRGGRAAPAPNGLNR</sequence>
<feature type="compositionally biased region" description="Polar residues" evidence="1">
    <location>
        <begin position="16"/>
        <end position="34"/>
    </location>
</feature>
<feature type="region of interest" description="Disordered" evidence="1">
    <location>
        <begin position="70"/>
        <end position="112"/>
    </location>
</feature>
<evidence type="ECO:0000256" key="1">
    <source>
        <dbReference type="SAM" id="MobiDB-lite"/>
    </source>
</evidence>
<evidence type="ECO:0000313" key="2">
    <source>
        <dbReference type="EMBL" id="KAJ7759791.1"/>
    </source>
</evidence>
<protein>
    <submittedName>
        <fullName evidence="2">Uncharacterized protein</fullName>
    </submittedName>
</protein>
<accession>A0AAD7J9L3</accession>
<dbReference type="AlphaFoldDB" id="A0AAD7J9L3"/>
<organism evidence="2 3">
    <name type="scientific">Mycena maculata</name>
    <dbReference type="NCBI Taxonomy" id="230809"/>
    <lineage>
        <taxon>Eukaryota</taxon>
        <taxon>Fungi</taxon>
        <taxon>Dikarya</taxon>
        <taxon>Basidiomycota</taxon>
        <taxon>Agaricomycotina</taxon>
        <taxon>Agaricomycetes</taxon>
        <taxon>Agaricomycetidae</taxon>
        <taxon>Agaricales</taxon>
        <taxon>Marasmiineae</taxon>
        <taxon>Mycenaceae</taxon>
        <taxon>Mycena</taxon>
    </lineage>
</organism>
<evidence type="ECO:0000313" key="3">
    <source>
        <dbReference type="Proteomes" id="UP001215280"/>
    </source>
</evidence>
<keyword evidence="3" id="KW-1185">Reference proteome</keyword>
<feature type="region of interest" description="Disordered" evidence="1">
    <location>
        <begin position="1"/>
        <end position="38"/>
    </location>
</feature>
<feature type="compositionally biased region" description="Low complexity" evidence="1">
    <location>
        <begin position="79"/>
        <end position="88"/>
    </location>
</feature>
<comment type="caution">
    <text evidence="2">The sequence shown here is derived from an EMBL/GenBank/DDBJ whole genome shotgun (WGS) entry which is preliminary data.</text>
</comment>
<feature type="compositionally biased region" description="Low complexity" evidence="1">
    <location>
        <begin position="98"/>
        <end position="112"/>
    </location>
</feature>
<proteinExistence type="predicted"/>
<dbReference type="Proteomes" id="UP001215280">
    <property type="component" value="Unassembled WGS sequence"/>
</dbReference>